<organism evidence="1 2">
    <name type="scientific">Tenacibaculum piscium</name>
    <dbReference type="NCBI Taxonomy" id="1458515"/>
    <lineage>
        <taxon>Bacteria</taxon>
        <taxon>Pseudomonadati</taxon>
        <taxon>Bacteroidota</taxon>
        <taxon>Flavobacteriia</taxon>
        <taxon>Flavobacteriales</taxon>
        <taxon>Flavobacteriaceae</taxon>
        <taxon>Tenacibaculum</taxon>
    </lineage>
</organism>
<dbReference type="Proteomes" id="UP000234211">
    <property type="component" value="Unassembled WGS sequence"/>
</dbReference>
<dbReference type="RefSeq" id="WP_101918529.1">
    <property type="nucleotide sequence ID" value="NZ_OENF01000042.1"/>
</dbReference>
<dbReference type="EMBL" id="OENF01000042">
    <property type="protein sequence ID" value="SOS75911.1"/>
    <property type="molecule type" value="Genomic_DNA"/>
</dbReference>
<keyword evidence="2" id="KW-1185">Reference proteome</keyword>
<dbReference type="OrthoDB" id="1440633at2"/>
<sequence length="167" mass="20099">MIGTKENAKKRLMYIQKEDYNYLTYNLLLVLKQLKANSIKSSFKDFRKIAYLVHFINTNPKFNSYDKSELSQIYFNAHLKKKIISHLLIILRNRKFIGMSINYTHQSFDIWIIEENIPKDFFDKNFFEFEINNIQSLQSEISRLKVITVKTMVDIIFKKNKIITWEI</sequence>
<evidence type="ECO:0000313" key="2">
    <source>
        <dbReference type="Proteomes" id="UP000234211"/>
    </source>
</evidence>
<name>A0A2H1YKI6_9FLAO</name>
<accession>A0A2H1YKI6</accession>
<evidence type="ECO:0000313" key="1">
    <source>
        <dbReference type="EMBL" id="SOS75911.1"/>
    </source>
</evidence>
<protein>
    <submittedName>
        <fullName evidence="1">Uncharacterized protein</fullName>
    </submittedName>
</protein>
<proteinExistence type="predicted"/>
<gene>
    <name evidence="1" type="ORF">TNO020_70220</name>
</gene>
<reference evidence="2" key="1">
    <citation type="submission" date="2017-11" db="EMBL/GenBank/DDBJ databases">
        <authorList>
            <person name="Duchaud E."/>
        </authorList>
    </citation>
    <scope>NUCLEOTIDE SEQUENCE [LARGE SCALE GENOMIC DNA]</scope>
    <source>
        <strain evidence="2">Tenacibaculum sp. TNO020</strain>
    </source>
</reference>
<dbReference type="AlphaFoldDB" id="A0A2H1YKI6"/>